<dbReference type="RefSeq" id="WP_281095517.1">
    <property type="nucleotide sequence ID" value="NZ_JARYZI010000014.1"/>
</dbReference>
<reference evidence="1 2" key="1">
    <citation type="submission" date="2023-04" db="EMBL/GenBank/DDBJ databases">
        <title>Fusibacter bizertensis strain WBS, isolated from littoral bottom sediments of the Arctic seas - biochemical and genomic analysis.</title>
        <authorList>
            <person name="Brioukhanov A.L."/>
        </authorList>
    </citation>
    <scope>NUCLEOTIDE SEQUENCE [LARGE SCALE GENOMIC DNA]</scope>
    <source>
        <strain evidence="1 2">WBS</strain>
    </source>
</reference>
<sequence length="135" mass="15711">MNFLRFQVRLNTDIYNAYRSLVNIEKILKWTEVRASSITGVPYSQVSWEFEDALDYEFNIMQCAVKTEYCTEIHMLIKLDAINSSKFNEVEALDDFIKSESAKANALLESLRKHFNKDWVIQDRDLTAGILKGSF</sequence>
<gene>
    <name evidence="1" type="ORF">QE109_15785</name>
</gene>
<evidence type="ECO:0000313" key="2">
    <source>
        <dbReference type="Proteomes" id="UP001158045"/>
    </source>
</evidence>
<organism evidence="1 2">
    <name type="scientific">Fusibacter bizertensis</name>
    <dbReference type="NCBI Taxonomy" id="1488331"/>
    <lineage>
        <taxon>Bacteria</taxon>
        <taxon>Bacillati</taxon>
        <taxon>Bacillota</taxon>
        <taxon>Clostridia</taxon>
        <taxon>Eubacteriales</taxon>
        <taxon>Eubacteriales Family XII. Incertae Sedis</taxon>
        <taxon>Fusibacter</taxon>
    </lineage>
</organism>
<name>A0ABT6NGS9_9FIRM</name>
<protein>
    <submittedName>
        <fullName evidence="1">Uncharacterized protein</fullName>
    </submittedName>
</protein>
<accession>A0ABT6NGS9</accession>
<proteinExistence type="predicted"/>
<dbReference type="Proteomes" id="UP001158045">
    <property type="component" value="Unassembled WGS sequence"/>
</dbReference>
<evidence type="ECO:0000313" key="1">
    <source>
        <dbReference type="EMBL" id="MDH8679621.1"/>
    </source>
</evidence>
<dbReference type="EMBL" id="JARYZI010000014">
    <property type="protein sequence ID" value="MDH8679621.1"/>
    <property type="molecule type" value="Genomic_DNA"/>
</dbReference>
<comment type="caution">
    <text evidence="1">The sequence shown here is derived from an EMBL/GenBank/DDBJ whole genome shotgun (WGS) entry which is preliminary data.</text>
</comment>
<keyword evidence="2" id="KW-1185">Reference proteome</keyword>